<evidence type="ECO:0000259" key="4">
    <source>
        <dbReference type="Pfam" id="PF03486"/>
    </source>
</evidence>
<dbReference type="PANTHER" id="PTHR42887:SF2">
    <property type="entry name" value="OS12G0638800 PROTEIN"/>
    <property type="match status" value="1"/>
</dbReference>
<dbReference type="Pfam" id="PF22780">
    <property type="entry name" value="HI0933_like_1st"/>
    <property type="match status" value="1"/>
</dbReference>
<sequence>MSKRIIIVGGGAAGFFAALTCKAQNPQADVTILEASSRVLTKVGISGGGRCNVTHACYDPIALIEAYPRGQRTLRGPFYAWQPQDTIDWFADRGVTLKTEADGRIFPTTDNSQTIIDCLVNEAEKLDIQTELRSRVSTLHQKDNGFTISASGEVHPADQVLVAIGGLKNGTLVESIEALGHTITPLAPSLFTFNIDDARIDGLAGISVPTGTISIPGTKLTNTGPVLITHWGLSGPGILKLSAWGARELAEKDYHFSIRINWTSIENREAIQSKLKTLRQDWAKKLVASNPAFDIPSRLWERLVQAAGISREQRWSHLPKSQERALVDELFCGSFEVTGKSTNKEEFVTCGGVSLKEVNFKTMESRKVPGLYFAGETLDIDGITGGYNLQSAWTTGYLAGMAMA</sequence>
<dbReference type="NCBIfam" id="TIGR00275">
    <property type="entry name" value="aminoacetone oxidase family FAD-binding enzyme"/>
    <property type="match status" value="1"/>
</dbReference>
<evidence type="ECO:0000313" key="7">
    <source>
        <dbReference type="Proteomes" id="UP001304300"/>
    </source>
</evidence>
<proteinExistence type="predicted"/>
<dbReference type="Gene3D" id="1.10.8.260">
    <property type="entry name" value="HI0933 insert domain-like"/>
    <property type="match status" value="1"/>
</dbReference>
<keyword evidence="7" id="KW-1185">Reference proteome</keyword>
<dbReference type="InterPro" id="IPR004792">
    <property type="entry name" value="BaiN-like"/>
</dbReference>
<protein>
    <submittedName>
        <fullName evidence="6">NAD(P)/FAD-dependent oxidoreductase</fullName>
    </submittedName>
</protein>
<dbReference type="RefSeq" id="WP_317835786.1">
    <property type="nucleotide sequence ID" value="NZ_CP136920.1"/>
</dbReference>
<dbReference type="PANTHER" id="PTHR42887">
    <property type="entry name" value="OS12G0638800 PROTEIN"/>
    <property type="match status" value="1"/>
</dbReference>
<reference evidence="6 7" key="1">
    <citation type="submission" date="2023-10" db="EMBL/GenBank/DDBJ databases">
        <title>Rubellicoccus peritrichatus gen. nov., sp. nov., isolated from an algae of coral reef tank.</title>
        <authorList>
            <person name="Luo J."/>
        </authorList>
    </citation>
    <scope>NUCLEOTIDE SEQUENCE [LARGE SCALE GENOMIC DNA]</scope>
    <source>
        <strain evidence="6 7">CR14</strain>
    </source>
</reference>
<evidence type="ECO:0000256" key="3">
    <source>
        <dbReference type="ARBA" id="ARBA00022827"/>
    </source>
</evidence>
<dbReference type="InterPro" id="IPR057661">
    <property type="entry name" value="RsdA/BaiN/AoA(So)_Rossmann"/>
</dbReference>
<name>A0AAQ3LD90_9BACT</name>
<evidence type="ECO:0000256" key="2">
    <source>
        <dbReference type="ARBA" id="ARBA00022630"/>
    </source>
</evidence>
<dbReference type="AlphaFoldDB" id="A0AAQ3LD90"/>
<dbReference type="InterPro" id="IPR055178">
    <property type="entry name" value="RsdA/BaiN/AoA(So)-like_dom"/>
</dbReference>
<dbReference type="KEGG" id="puo:RZN69_09085"/>
<organism evidence="6 7">
    <name type="scientific">Rubellicoccus peritrichatus</name>
    <dbReference type="NCBI Taxonomy" id="3080537"/>
    <lineage>
        <taxon>Bacteria</taxon>
        <taxon>Pseudomonadati</taxon>
        <taxon>Verrucomicrobiota</taxon>
        <taxon>Opitutia</taxon>
        <taxon>Puniceicoccales</taxon>
        <taxon>Cerasicoccaceae</taxon>
        <taxon>Rubellicoccus</taxon>
    </lineage>
</organism>
<dbReference type="EMBL" id="CP136920">
    <property type="protein sequence ID" value="WOO43242.1"/>
    <property type="molecule type" value="Genomic_DNA"/>
</dbReference>
<evidence type="ECO:0000259" key="5">
    <source>
        <dbReference type="Pfam" id="PF22780"/>
    </source>
</evidence>
<dbReference type="Gene3D" id="3.50.50.60">
    <property type="entry name" value="FAD/NAD(P)-binding domain"/>
    <property type="match status" value="1"/>
</dbReference>
<dbReference type="Proteomes" id="UP001304300">
    <property type="component" value="Chromosome"/>
</dbReference>
<feature type="domain" description="RsdA/BaiN/AoA(So)-like insert" evidence="5">
    <location>
        <begin position="188"/>
        <end position="348"/>
    </location>
</feature>
<dbReference type="SUPFAM" id="SSF51905">
    <property type="entry name" value="FAD/NAD(P)-binding domain"/>
    <property type="match status" value="1"/>
</dbReference>
<dbReference type="InterPro" id="IPR023166">
    <property type="entry name" value="BaiN-like_dom_sf"/>
</dbReference>
<evidence type="ECO:0000313" key="6">
    <source>
        <dbReference type="EMBL" id="WOO43242.1"/>
    </source>
</evidence>
<evidence type="ECO:0000256" key="1">
    <source>
        <dbReference type="ARBA" id="ARBA00001974"/>
    </source>
</evidence>
<keyword evidence="3" id="KW-0274">FAD</keyword>
<dbReference type="InterPro" id="IPR036188">
    <property type="entry name" value="FAD/NAD-bd_sf"/>
</dbReference>
<feature type="domain" description="RsdA/BaiN/AoA(So)-like Rossmann fold-like" evidence="4">
    <location>
        <begin position="4"/>
        <end position="401"/>
    </location>
</feature>
<keyword evidence="2" id="KW-0285">Flavoprotein</keyword>
<dbReference type="SUPFAM" id="SSF160996">
    <property type="entry name" value="HI0933 insert domain-like"/>
    <property type="match status" value="1"/>
</dbReference>
<accession>A0AAQ3LD90</accession>
<comment type="cofactor">
    <cofactor evidence="1">
        <name>FAD</name>
        <dbReference type="ChEBI" id="CHEBI:57692"/>
    </cofactor>
</comment>
<gene>
    <name evidence="6" type="ORF">RZN69_09085</name>
</gene>
<dbReference type="Pfam" id="PF03486">
    <property type="entry name" value="HI0933_like"/>
    <property type="match status" value="1"/>
</dbReference>
<dbReference type="Gene3D" id="2.40.30.10">
    <property type="entry name" value="Translation factors"/>
    <property type="match status" value="1"/>
</dbReference>